<name>A0A918MTU2_9ACTN</name>
<sequence>MRLRDELPVDHEPATVHRCGAALCGVILLVSGLLGFADHC</sequence>
<dbReference type="EMBL" id="BMUE01000013">
    <property type="protein sequence ID" value="GGW68886.1"/>
    <property type="molecule type" value="Genomic_DNA"/>
</dbReference>
<dbReference type="RefSeq" id="WP_373305179.1">
    <property type="nucleotide sequence ID" value="NZ_BMUE01000013.1"/>
</dbReference>
<organism evidence="2 3">
    <name type="scientific">Streptomyces lucensis JCM 4490</name>
    <dbReference type="NCBI Taxonomy" id="1306176"/>
    <lineage>
        <taxon>Bacteria</taxon>
        <taxon>Bacillati</taxon>
        <taxon>Actinomycetota</taxon>
        <taxon>Actinomycetes</taxon>
        <taxon>Kitasatosporales</taxon>
        <taxon>Streptomycetaceae</taxon>
        <taxon>Streptomyces</taxon>
    </lineage>
</organism>
<accession>A0A918MTU2</accession>
<dbReference type="AlphaFoldDB" id="A0A918MTU2"/>
<comment type="caution">
    <text evidence="2">The sequence shown here is derived from an EMBL/GenBank/DDBJ whole genome shotgun (WGS) entry which is preliminary data.</text>
</comment>
<reference evidence="2" key="2">
    <citation type="submission" date="2020-09" db="EMBL/GenBank/DDBJ databases">
        <authorList>
            <person name="Sun Q."/>
            <person name="Ohkuma M."/>
        </authorList>
    </citation>
    <scope>NUCLEOTIDE SEQUENCE</scope>
    <source>
        <strain evidence="2">JCM 4490</strain>
    </source>
</reference>
<evidence type="ECO:0000313" key="2">
    <source>
        <dbReference type="EMBL" id="GGW68886.1"/>
    </source>
</evidence>
<reference evidence="2" key="1">
    <citation type="journal article" date="2014" name="Int. J. Syst. Evol. Microbiol.">
        <title>Complete genome sequence of Corynebacterium casei LMG S-19264T (=DSM 44701T), isolated from a smear-ripened cheese.</title>
        <authorList>
            <consortium name="US DOE Joint Genome Institute (JGI-PGF)"/>
            <person name="Walter F."/>
            <person name="Albersmeier A."/>
            <person name="Kalinowski J."/>
            <person name="Ruckert C."/>
        </authorList>
    </citation>
    <scope>NUCLEOTIDE SEQUENCE</scope>
    <source>
        <strain evidence="2">JCM 4490</strain>
    </source>
</reference>
<keyword evidence="3" id="KW-1185">Reference proteome</keyword>
<proteinExistence type="predicted"/>
<keyword evidence="1" id="KW-0812">Transmembrane</keyword>
<protein>
    <submittedName>
        <fullName evidence="2">Uncharacterized protein</fullName>
    </submittedName>
</protein>
<keyword evidence="1" id="KW-1133">Transmembrane helix</keyword>
<evidence type="ECO:0000256" key="1">
    <source>
        <dbReference type="SAM" id="Phobius"/>
    </source>
</evidence>
<dbReference type="Proteomes" id="UP000620224">
    <property type="component" value="Unassembled WGS sequence"/>
</dbReference>
<evidence type="ECO:0000313" key="3">
    <source>
        <dbReference type="Proteomes" id="UP000620224"/>
    </source>
</evidence>
<feature type="transmembrane region" description="Helical" evidence="1">
    <location>
        <begin position="20"/>
        <end position="37"/>
    </location>
</feature>
<gene>
    <name evidence="2" type="ORF">GCM10010503_52580</name>
</gene>
<keyword evidence="1" id="KW-0472">Membrane</keyword>